<protein>
    <submittedName>
        <fullName evidence="2">Uncharacterized protein</fullName>
    </submittedName>
</protein>
<organism evidence="2 3">
    <name type="scientific">Kalanchoe fedtschenkoi</name>
    <name type="common">Lavender scallops</name>
    <name type="synonym">South American air plant</name>
    <dbReference type="NCBI Taxonomy" id="63787"/>
    <lineage>
        <taxon>Eukaryota</taxon>
        <taxon>Viridiplantae</taxon>
        <taxon>Streptophyta</taxon>
        <taxon>Embryophyta</taxon>
        <taxon>Tracheophyta</taxon>
        <taxon>Spermatophyta</taxon>
        <taxon>Magnoliopsida</taxon>
        <taxon>eudicotyledons</taxon>
        <taxon>Gunneridae</taxon>
        <taxon>Pentapetalae</taxon>
        <taxon>Saxifragales</taxon>
        <taxon>Crassulaceae</taxon>
        <taxon>Kalanchoe</taxon>
    </lineage>
</organism>
<dbReference type="AlphaFoldDB" id="A0A7N0RF26"/>
<dbReference type="OMA" id="TERYKMI"/>
<reference evidence="2" key="1">
    <citation type="submission" date="2021-01" db="UniProtKB">
        <authorList>
            <consortium name="EnsemblPlants"/>
        </authorList>
    </citation>
    <scope>IDENTIFICATION</scope>
</reference>
<feature type="region of interest" description="Disordered" evidence="1">
    <location>
        <begin position="532"/>
        <end position="588"/>
    </location>
</feature>
<accession>A0A7N0RF26</accession>
<feature type="compositionally biased region" description="Basic and acidic residues" evidence="1">
    <location>
        <begin position="107"/>
        <end position="119"/>
    </location>
</feature>
<dbReference type="Gramene" id="Kaladp0011s0018.1.v1.1">
    <property type="protein sequence ID" value="Kaladp0011s0018.1.v1.1"/>
    <property type="gene ID" value="Kaladp0011s0018.v1.1"/>
</dbReference>
<feature type="region of interest" description="Disordered" evidence="1">
    <location>
        <begin position="1"/>
        <end position="25"/>
    </location>
</feature>
<dbReference type="EnsemblPlants" id="Kaladp0011s0018.1.v1.1">
    <property type="protein sequence ID" value="Kaladp0011s0018.1.v1.1"/>
    <property type="gene ID" value="Kaladp0011s0018.v1.1"/>
</dbReference>
<sequence length="620" mass="69875">MEESGDQNQGKIRKRGCSSSSSSSLVRKYRFKRAILVGKRVAGGTPVPTPKMTMSRSPVSGEGIELLKFPTSSLSARNGRDGVVSARRLAATLWEINEVPSPLVMKESGRAAEARKSEIGEMSSDPSRDTLPEVDGSGFDERRRRKSAPAPESQKLLLLADHKSKGERDELYDNSDLLEMETRKSRPQFKDVCKGLTTAKELLKVLSHIWRLEEKHSSSAKSLVSALRAELDRVSVQVDQLAYEQRSYRREMKYAMQHLAEERAAWRAKVRDKVSRAVELVGAELDAERKLRRQAERLNKKLGRELAEGKARLDKALRELECERRAKDVLEQVCDELAKGIGDDRAEVEELKRASEKAWEEVEKEREMLQLADVLREERVQMKLAEAKYHFEEKNADIEKLKSELEAYMSTKGGPKDEGDESPRSANSEVLRDFLRKTLGKACQNPNIEAEDDDDDDDGEVDDGEECEEEDHDSGDSDLHSIELEMDDNRKTYKWGYSPPTSAHDDSKRSSVEVFKGRKSLSEKIQWATISLLKGGSASKDDTTSSTAPKPQKDEVQEGFEKRRSSSSSSQSRNKDQEDQMKKHKSIKSLKKQILSSFKLGSSQGYASPARQWSSAVERS</sequence>
<keyword evidence="3" id="KW-1185">Reference proteome</keyword>
<dbReference type="PANTHER" id="PTHR31071:SF16">
    <property type="entry name" value="MYB-LIKE PROTEIN Z ISOFORM X1"/>
    <property type="match status" value="1"/>
</dbReference>
<evidence type="ECO:0000256" key="1">
    <source>
        <dbReference type="SAM" id="MobiDB-lite"/>
    </source>
</evidence>
<feature type="compositionally biased region" description="Basic and acidic residues" evidence="1">
    <location>
        <begin position="474"/>
        <end position="491"/>
    </location>
</feature>
<feature type="compositionally biased region" description="Basic and acidic residues" evidence="1">
    <location>
        <begin position="551"/>
        <end position="564"/>
    </location>
</feature>
<dbReference type="Proteomes" id="UP000594263">
    <property type="component" value="Unplaced"/>
</dbReference>
<dbReference type="InterPro" id="IPR043424">
    <property type="entry name" value="BLT-like"/>
</dbReference>
<proteinExistence type="predicted"/>
<feature type="region of interest" description="Disordered" evidence="1">
    <location>
        <begin position="105"/>
        <end position="160"/>
    </location>
</feature>
<name>A0A7N0RF26_KALFE</name>
<evidence type="ECO:0000313" key="3">
    <source>
        <dbReference type="Proteomes" id="UP000594263"/>
    </source>
</evidence>
<dbReference type="PANTHER" id="PTHR31071">
    <property type="entry name" value="GB|AAF24581.1"/>
    <property type="match status" value="1"/>
</dbReference>
<feature type="compositionally biased region" description="Polar residues" evidence="1">
    <location>
        <begin position="1"/>
        <end position="10"/>
    </location>
</feature>
<feature type="compositionally biased region" description="Acidic residues" evidence="1">
    <location>
        <begin position="449"/>
        <end position="473"/>
    </location>
</feature>
<feature type="compositionally biased region" description="Basic and acidic residues" evidence="1">
    <location>
        <begin position="414"/>
        <end position="423"/>
    </location>
</feature>
<evidence type="ECO:0000313" key="2">
    <source>
        <dbReference type="EnsemblPlants" id="Kaladp0011s0018.1.v1.1"/>
    </source>
</evidence>
<feature type="region of interest" description="Disordered" evidence="1">
    <location>
        <begin position="601"/>
        <end position="620"/>
    </location>
</feature>
<feature type="region of interest" description="Disordered" evidence="1">
    <location>
        <begin position="410"/>
        <end position="519"/>
    </location>
</feature>